<comment type="caution">
    <text evidence="1">The sequence shown here is derived from an EMBL/GenBank/DDBJ whole genome shotgun (WGS) entry which is preliminary data.</text>
</comment>
<reference evidence="1" key="1">
    <citation type="submission" date="2020-05" db="EMBL/GenBank/DDBJ databases">
        <title>Genomic Encyclopedia of Type Strains, Phase IV (KMG-V): Genome sequencing to study the core and pangenomes of soil and plant-associated prokaryotes.</title>
        <authorList>
            <person name="Whitman W."/>
        </authorList>
    </citation>
    <scope>NUCLEOTIDE SEQUENCE</scope>
    <source>
        <strain evidence="1">16F</strain>
    </source>
</reference>
<keyword evidence="2" id="KW-1185">Reference proteome</keyword>
<dbReference type="EMBL" id="JABSNO010000022">
    <property type="protein sequence ID" value="NRS93507.1"/>
    <property type="molecule type" value="Genomic_DNA"/>
</dbReference>
<gene>
    <name evidence="1" type="ORF">HNQ03_002598</name>
</gene>
<proteinExistence type="predicted"/>
<accession>A0A8J8GBJ1</accession>
<protein>
    <submittedName>
        <fullName evidence="1">Uncharacterized protein</fullName>
    </submittedName>
</protein>
<dbReference type="AlphaFoldDB" id="A0A8J8GBJ1"/>
<organism evidence="1 2">
    <name type="scientific">Frigoriflavimonas asaccharolytica</name>
    <dbReference type="NCBI Taxonomy" id="2735899"/>
    <lineage>
        <taxon>Bacteria</taxon>
        <taxon>Pseudomonadati</taxon>
        <taxon>Bacteroidota</taxon>
        <taxon>Flavobacteriia</taxon>
        <taxon>Flavobacteriales</taxon>
        <taxon>Weeksellaceae</taxon>
        <taxon>Frigoriflavimonas</taxon>
    </lineage>
</organism>
<evidence type="ECO:0000313" key="2">
    <source>
        <dbReference type="Proteomes" id="UP000610746"/>
    </source>
</evidence>
<name>A0A8J8GBJ1_9FLAO</name>
<evidence type="ECO:0000313" key="1">
    <source>
        <dbReference type="EMBL" id="NRS93507.1"/>
    </source>
</evidence>
<dbReference type="RefSeq" id="WP_173780066.1">
    <property type="nucleotide sequence ID" value="NZ_JABSNO010000022.1"/>
</dbReference>
<dbReference type="PROSITE" id="PS51257">
    <property type="entry name" value="PROKAR_LIPOPROTEIN"/>
    <property type="match status" value="1"/>
</dbReference>
<sequence length="99" mass="11899">MKSIKLLIILLLFIGCKSEKEWNKEELEIVTFYINEKLFRDVLSPDINKEFIEIYEKDSANYNTLQKYMELDSIVTKEVSKRKFYITISDFDVPPYLKF</sequence>
<dbReference type="Proteomes" id="UP000610746">
    <property type="component" value="Unassembled WGS sequence"/>
</dbReference>